<gene>
    <name evidence="2" type="ORF">ENU12_08890</name>
    <name evidence="1" type="ORF">JM64_02120</name>
</gene>
<dbReference type="AlphaFoldDB" id="A0A172T1P2"/>
<sequence length="150" mass="16590">MRKAFIIVAMFIMFSLSFAFELNIGTFYSFNQNFLFAVELNSFSQVVNAPNTTTGFTVMVLSNLSDSTLGMFGGIAKYDIQLNFGKVSLYGAGGMLFPVTDFGFEKITSIVRVGAKYYAGDIVFNTGIFSFYLSDNSKVEGVEFLIGYTF</sequence>
<dbReference type="PATRIC" id="fig|93466.3.peg.475"/>
<name>A0A172T1P2_FERPE</name>
<evidence type="ECO:0008006" key="4">
    <source>
        <dbReference type="Google" id="ProtNLM"/>
    </source>
</evidence>
<dbReference type="Proteomes" id="UP000077096">
    <property type="component" value="Chromosome"/>
</dbReference>
<accession>A0A172T1P2</accession>
<reference evidence="1 3" key="1">
    <citation type="submission" date="2014-08" db="EMBL/GenBank/DDBJ databases">
        <title>Fervidobacterium pennivorans DYC genome.</title>
        <authorList>
            <person name="Wushke S."/>
        </authorList>
    </citation>
    <scope>NUCLEOTIDE SEQUENCE [LARGE SCALE GENOMIC DNA]</scope>
    <source>
        <strain evidence="1 3">DYC</strain>
    </source>
</reference>
<dbReference type="OrthoDB" id="46294at2"/>
<proteinExistence type="predicted"/>
<reference evidence="2" key="2">
    <citation type="journal article" date="2020" name="mSystems">
        <title>Genome- and Community-Level Interaction Insights into Carbon Utilization and Element Cycling Functions of Hydrothermarchaeota in Hydrothermal Sediment.</title>
        <authorList>
            <person name="Zhou Z."/>
            <person name="Liu Y."/>
            <person name="Xu W."/>
            <person name="Pan J."/>
            <person name="Luo Z.H."/>
            <person name="Li M."/>
        </authorList>
    </citation>
    <scope>NUCLEOTIDE SEQUENCE [LARGE SCALE GENOMIC DNA]</scope>
    <source>
        <strain evidence="2">SpSt-640</strain>
    </source>
</reference>
<evidence type="ECO:0000313" key="1">
    <source>
        <dbReference type="EMBL" id="ANE40928.1"/>
    </source>
</evidence>
<organism evidence="1 3">
    <name type="scientific">Fervidobacterium pennivorans</name>
    <dbReference type="NCBI Taxonomy" id="93466"/>
    <lineage>
        <taxon>Bacteria</taxon>
        <taxon>Thermotogati</taxon>
        <taxon>Thermotogota</taxon>
        <taxon>Thermotogae</taxon>
        <taxon>Thermotogales</taxon>
        <taxon>Fervidobacteriaceae</taxon>
        <taxon>Fervidobacterium</taxon>
    </lineage>
</organism>
<evidence type="ECO:0000313" key="2">
    <source>
        <dbReference type="EMBL" id="HGQ77992.1"/>
    </source>
</evidence>
<dbReference type="EMBL" id="CP011393">
    <property type="protein sequence ID" value="ANE40928.1"/>
    <property type="molecule type" value="Genomic_DNA"/>
</dbReference>
<evidence type="ECO:0000313" key="3">
    <source>
        <dbReference type="Proteomes" id="UP000077096"/>
    </source>
</evidence>
<dbReference type="EMBL" id="DTBH01000182">
    <property type="protein sequence ID" value="HGQ77992.1"/>
    <property type="molecule type" value="Genomic_DNA"/>
</dbReference>
<protein>
    <recommendedName>
        <fullName evidence="4">Outer membrane protein beta-barrel domain-containing protein</fullName>
    </recommendedName>
</protein>
<dbReference type="KEGG" id="fng:JM64_02120"/>